<evidence type="ECO:0000313" key="3">
    <source>
        <dbReference type="EMBL" id="PTQ55803.1"/>
    </source>
</evidence>
<sequence length="175" mass="20512">MTQKTQANISLGDPTYLKLQGFLQEEAYLLDQGAFREWLNLLDPEVRYVMPIRTTRERVHGSGLVDQMVFFDENYASLKKRIDRLDTEYAWGEDPPSRTRRFIDNIRIKQLDERTYEVRSYFLVLRSRGNVPDYQILSGQKVDTIVVYDDGCKLKHRLIYPDQATLGVENLGIFI</sequence>
<name>A0A2R6XZG2_9BACL</name>
<dbReference type="InterPro" id="IPR000391">
    <property type="entry name" value="Rng_hydr_dOase-bsu"/>
</dbReference>
<dbReference type="EMBL" id="PEBX01000071">
    <property type="protein sequence ID" value="PTQ55803.1"/>
    <property type="molecule type" value="Genomic_DNA"/>
</dbReference>
<dbReference type="InterPro" id="IPR032710">
    <property type="entry name" value="NTF2-like_dom_sf"/>
</dbReference>
<accession>A0A2R6XZG2</accession>
<dbReference type="PANTHER" id="PTHR41534:SF2">
    <property type="entry name" value="3-PHENYLPROPIONATE_CINNAMIC ACID DIOXYGENASE SUBUNIT BETA"/>
    <property type="match status" value="1"/>
</dbReference>
<gene>
    <name evidence="3" type="ORF">BSOLF_1454</name>
</gene>
<comment type="similarity">
    <text evidence="1">Belongs to the bacterial ring-hydroxylating dioxygenase beta subunit family.</text>
</comment>
<comment type="caution">
    <text evidence="3">The sequence shown here is derived from an EMBL/GenBank/DDBJ whole genome shotgun (WGS) entry which is preliminary data.</text>
</comment>
<dbReference type="SUPFAM" id="SSF54427">
    <property type="entry name" value="NTF2-like"/>
    <property type="match status" value="1"/>
</dbReference>
<dbReference type="NCBIfam" id="NF007479">
    <property type="entry name" value="PRK10069.1"/>
    <property type="match status" value="1"/>
</dbReference>
<dbReference type="PANTHER" id="PTHR41534">
    <property type="entry name" value="BLR3401 PROTEIN"/>
    <property type="match status" value="1"/>
</dbReference>
<dbReference type="GO" id="GO:0019380">
    <property type="term" value="P:3-phenylpropionate catabolic process"/>
    <property type="evidence" value="ECO:0007669"/>
    <property type="project" value="TreeGrafter"/>
</dbReference>
<evidence type="ECO:0000256" key="2">
    <source>
        <dbReference type="ARBA" id="ARBA00023002"/>
    </source>
</evidence>
<reference evidence="4" key="1">
    <citation type="journal article" date="2018" name="Sci. Rep.">
        <title>Lignite coal burning seam in the remote Altai Mountains harbors a hydrogen-driven thermophilic microbial community.</title>
        <authorList>
            <person name="Kadnikov V.V."/>
            <person name="Mardanov A.V."/>
            <person name="Ivasenko D.A."/>
            <person name="Antsiferov D.V."/>
            <person name="Beletsky A.V."/>
            <person name="Karnachuk O.V."/>
            <person name="Ravin N.V."/>
        </authorList>
    </citation>
    <scope>NUCLEOTIDE SEQUENCE [LARGE SCALE GENOMIC DNA]</scope>
</reference>
<evidence type="ECO:0000313" key="4">
    <source>
        <dbReference type="Proteomes" id="UP000244338"/>
    </source>
</evidence>
<dbReference type="GO" id="GO:0051213">
    <property type="term" value="F:dioxygenase activity"/>
    <property type="evidence" value="ECO:0007669"/>
    <property type="project" value="UniProtKB-KW"/>
</dbReference>
<proteinExistence type="inferred from homology"/>
<protein>
    <submittedName>
        <fullName evidence="3">Aromatic-ring-hydroxylating dioxygenase, beta subunit</fullName>
    </submittedName>
</protein>
<dbReference type="CDD" id="cd00667">
    <property type="entry name" value="ring_hydroxylating_dioxygenases_beta"/>
    <property type="match status" value="1"/>
</dbReference>
<keyword evidence="2" id="KW-0560">Oxidoreductase</keyword>
<dbReference type="Proteomes" id="UP000244338">
    <property type="component" value="Unassembled WGS sequence"/>
</dbReference>
<organism evidence="3 4">
    <name type="scientific">Candidatus Carbonibacillus altaicus</name>
    <dbReference type="NCBI Taxonomy" id="2163959"/>
    <lineage>
        <taxon>Bacteria</taxon>
        <taxon>Bacillati</taxon>
        <taxon>Bacillota</taxon>
        <taxon>Bacilli</taxon>
        <taxon>Bacillales</taxon>
        <taxon>Candidatus Carbonibacillus</taxon>
    </lineage>
</organism>
<dbReference type="AlphaFoldDB" id="A0A2R6XZG2"/>
<keyword evidence="3" id="KW-0223">Dioxygenase</keyword>
<dbReference type="Gene3D" id="3.10.450.50">
    <property type="match status" value="1"/>
</dbReference>
<evidence type="ECO:0000256" key="1">
    <source>
        <dbReference type="ARBA" id="ARBA00009570"/>
    </source>
</evidence>
<dbReference type="Pfam" id="PF00866">
    <property type="entry name" value="Ring_hydroxyl_B"/>
    <property type="match status" value="1"/>
</dbReference>